<feature type="binding site" evidence="11">
    <location>
        <begin position="75"/>
        <end position="79"/>
    </location>
    <ligand>
        <name>ATP</name>
        <dbReference type="ChEBI" id="CHEBI:30616"/>
    </ligand>
</feature>
<dbReference type="InterPro" id="IPR045886">
    <property type="entry name" value="ThiF/MoeB/HesA"/>
</dbReference>
<dbReference type="SUPFAM" id="SSF69572">
    <property type="entry name" value="Activating enzymes of the ubiquitin-like proteins"/>
    <property type="match status" value="1"/>
</dbReference>
<dbReference type="FunFam" id="3.40.50.720:FF:000033">
    <property type="entry name" value="Adenylyltransferase and sulfurtransferase MOCS3"/>
    <property type="match status" value="1"/>
</dbReference>
<evidence type="ECO:0000256" key="9">
    <source>
        <dbReference type="ARBA" id="ARBA00023150"/>
    </source>
</evidence>
<evidence type="ECO:0000256" key="3">
    <source>
        <dbReference type="ARBA" id="ARBA00022679"/>
    </source>
</evidence>
<dbReference type="PANTHER" id="PTHR10953:SF102">
    <property type="entry name" value="ADENYLYLTRANSFERASE AND SULFURTRANSFERASE MOCS3"/>
    <property type="match status" value="1"/>
</dbReference>
<dbReference type="PROSITE" id="PS50206">
    <property type="entry name" value="RHODANESE_3"/>
    <property type="match status" value="1"/>
</dbReference>
<evidence type="ECO:0000313" key="14">
    <source>
        <dbReference type="Proteomes" id="UP000005237"/>
    </source>
</evidence>
<dbReference type="InterPro" id="IPR035985">
    <property type="entry name" value="Ubiquitin-activating_enz"/>
</dbReference>
<feature type="binding site" evidence="11">
    <location>
        <position position="92"/>
    </location>
    <ligand>
        <name>ATP</name>
        <dbReference type="ChEBI" id="CHEBI:30616"/>
    </ligand>
</feature>
<feature type="binding site" evidence="11">
    <location>
        <position position="68"/>
    </location>
    <ligand>
        <name>ATP</name>
        <dbReference type="ChEBI" id="CHEBI:30616"/>
    </ligand>
</feature>
<keyword evidence="2 11" id="KW-0963">Cytoplasm</keyword>
<dbReference type="AlphaFoldDB" id="A0A8R1DF17"/>
<feature type="binding site" evidence="11">
    <location>
        <position position="256"/>
    </location>
    <ligand>
        <name>Zn(2+)</name>
        <dbReference type="ChEBI" id="CHEBI:29105"/>
    </ligand>
</feature>
<organism evidence="13 14">
    <name type="scientific">Caenorhabditis japonica</name>
    <dbReference type="NCBI Taxonomy" id="281687"/>
    <lineage>
        <taxon>Eukaryota</taxon>
        <taxon>Metazoa</taxon>
        <taxon>Ecdysozoa</taxon>
        <taxon>Nematoda</taxon>
        <taxon>Chromadorea</taxon>
        <taxon>Rhabditida</taxon>
        <taxon>Rhabditina</taxon>
        <taxon>Rhabditomorpha</taxon>
        <taxon>Rhabditoidea</taxon>
        <taxon>Rhabditidae</taxon>
        <taxon>Peloderinae</taxon>
        <taxon>Caenorhabditis</taxon>
    </lineage>
</organism>
<reference evidence="13" key="2">
    <citation type="submission" date="2022-06" db="UniProtKB">
        <authorList>
            <consortium name="EnsemblMetazoa"/>
        </authorList>
    </citation>
    <scope>IDENTIFICATION</scope>
    <source>
        <strain evidence="13">DF5081</strain>
    </source>
</reference>
<evidence type="ECO:0000313" key="13">
    <source>
        <dbReference type="EnsemblMetazoa" id="CJA00647.1"/>
    </source>
</evidence>
<keyword evidence="10 11" id="KW-0511">Multifunctional enzyme</keyword>
<feature type="binding site" evidence="11">
    <location>
        <begin position="136"/>
        <end position="137"/>
    </location>
    <ligand>
        <name>ATP</name>
        <dbReference type="ChEBI" id="CHEBI:30616"/>
    </ligand>
</feature>
<evidence type="ECO:0000256" key="7">
    <source>
        <dbReference type="ARBA" id="ARBA00022833"/>
    </source>
</evidence>
<evidence type="ECO:0000256" key="11">
    <source>
        <dbReference type="HAMAP-Rule" id="MF_03049"/>
    </source>
</evidence>
<keyword evidence="7 11" id="KW-0862">Zinc</keyword>
<dbReference type="Pfam" id="PF00581">
    <property type="entry name" value="Rhodanese"/>
    <property type="match status" value="1"/>
</dbReference>
<proteinExistence type="inferred from homology"/>
<dbReference type="EnsemblMetazoa" id="CJA00647.1">
    <property type="protein sequence ID" value="CJA00647.1"/>
    <property type="gene ID" value="WBGene00119851"/>
</dbReference>
<dbReference type="InterPro" id="IPR036873">
    <property type="entry name" value="Rhodanese-like_dom_sf"/>
</dbReference>
<keyword evidence="9 11" id="KW-0501">Molybdenum cofactor biosynthesis</keyword>
<comment type="similarity">
    <text evidence="11">In the N-terminal section; belongs to the HesA/MoeB/ThiF family. UBA4 subfamily.</text>
</comment>
<dbReference type="GO" id="GO:0005829">
    <property type="term" value="C:cytosol"/>
    <property type="evidence" value="ECO:0007669"/>
    <property type="project" value="UniProtKB-SubCell"/>
</dbReference>
<keyword evidence="14" id="KW-1185">Reference proteome</keyword>
<evidence type="ECO:0000259" key="12">
    <source>
        <dbReference type="PROSITE" id="PS50206"/>
    </source>
</evidence>
<dbReference type="InterPro" id="IPR000594">
    <property type="entry name" value="ThiF_NAD_FAD-bd"/>
</dbReference>
<feature type="binding site" evidence="11">
    <location>
        <position position="253"/>
    </location>
    <ligand>
        <name>Zn(2+)</name>
        <dbReference type="ChEBI" id="CHEBI:29105"/>
    </ligand>
</feature>
<dbReference type="InterPro" id="IPR001763">
    <property type="entry name" value="Rhodanese-like_dom"/>
</dbReference>
<dbReference type="Gene3D" id="3.40.50.720">
    <property type="entry name" value="NAD(P)-binding Rossmann-like Domain"/>
    <property type="match status" value="1"/>
</dbReference>
<dbReference type="EC" id="2.7.7.-" evidence="11"/>
<evidence type="ECO:0000256" key="4">
    <source>
        <dbReference type="ARBA" id="ARBA00022694"/>
    </source>
</evidence>
<evidence type="ECO:0000256" key="6">
    <source>
        <dbReference type="ARBA" id="ARBA00022741"/>
    </source>
</evidence>
<feature type="binding site" evidence="11">
    <location>
        <position position="47"/>
    </location>
    <ligand>
        <name>ATP</name>
        <dbReference type="ChEBI" id="CHEBI:30616"/>
    </ligand>
</feature>
<dbReference type="GO" id="GO:0002143">
    <property type="term" value="P:tRNA wobble position uridine thiolation"/>
    <property type="evidence" value="ECO:0007669"/>
    <property type="project" value="InterPro"/>
</dbReference>
<reference evidence="14" key="1">
    <citation type="submission" date="2010-08" db="EMBL/GenBank/DDBJ databases">
        <authorList>
            <consortium name="Caenorhabditis japonica Sequencing Consortium"/>
            <person name="Wilson R.K."/>
        </authorList>
    </citation>
    <scope>NUCLEOTIDE SEQUENCE [LARGE SCALE GENOMIC DNA]</scope>
    <source>
        <strain evidence="14">DF5081</strain>
    </source>
</reference>
<protein>
    <recommendedName>
        <fullName evidence="11">Adenylyltransferase and sulfurtransferase MOCS3 homolog</fullName>
    </recommendedName>
    <alternativeName>
        <fullName evidence="11">UBA4 homolog</fullName>
    </alternativeName>
    <alternativeName>
        <fullName evidence="11">Ubiquitin-like protein activator 4 homolog</fullName>
    </alternativeName>
    <domain>
        <recommendedName>
            <fullName evidence="11">Adenylyltransferase</fullName>
            <ecNumber evidence="11">2.7.7.-</ecNumber>
        </recommendedName>
    </domain>
    <domain>
        <recommendedName>
            <fullName evidence="11">Sulfurtransferase</fullName>
            <ecNumber evidence="11">2.8.1.-</ecNumber>
        </recommendedName>
    </domain>
</protein>
<dbReference type="FunFam" id="3.40.250.10:FF:000014">
    <property type="entry name" value="Adenylyltransferase and sulfurtransferase MOCS3"/>
    <property type="match status" value="1"/>
</dbReference>
<dbReference type="InterPro" id="IPR028885">
    <property type="entry name" value="MOCS3/Uba4"/>
</dbReference>
<dbReference type="NCBIfam" id="NF004281">
    <property type="entry name" value="PRK05690.1"/>
    <property type="match status" value="1"/>
</dbReference>
<gene>
    <name evidence="11" type="primary">moc-3</name>
    <name evidence="11" type="synonym">uba-4</name>
</gene>
<dbReference type="Proteomes" id="UP000005237">
    <property type="component" value="Unassembled WGS sequence"/>
</dbReference>
<keyword evidence="3 11" id="KW-0808">Transferase</keyword>
<comment type="cofactor">
    <cofactor evidence="11">
        <name>Zn(2+)</name>
        <dbReference type="ChEBI" id="CHEBI:29105"/>
    </cofactor>
    <text evidence="11">Binds 1 zinc ion per subunit.</text>
</comment>
<keyword evidence="8 11" id="KW-0067">ATP-binding</keyword>
<dbReference type="GO" id="GO:0070566">
    <property type="term" value="F:adenylyltransferase activity"/>
    <property type="evidence" value="ECO:0007669"/>
    <property type="project" value="InterPro"/>
</dbReference>
<feature type="binding site" evidence="11">
    <location>
        <position position="178"/>
    </location>
    <ligand>
        <name>Zn(2+)</name>
        <dbReference type="ChEBI" id="CHEBI:29105"/>
    </ligand>
</feature>
<comment type="pathway">
    <text evidence="11">tRNA modification; 5-methoxycarbonylmethyl-2-thiouridine-tRNA biosynthesis.</text>
</comment>
<keyword evidence="4 11" id="KW-0819">tRNA processing</keyword>
<evidence type="ECO:0000256" key="1">
    <source>
        <dbReference type="ARBA" id="ARBA00004514"/>
    </source>
</evidence>
<dbReference type="EC" id="2.8.1.-" evidence="11"/>
<evidence type="ECO:0000256" key="5">
    <source>
        <dbReference type="ARBA" id="ARBA00022723"/>
    </source>
</evidence>
<comment type="subcellular location">
    <subcellularLocation>
        <location evidence="1">Cytoplasm</location>
        <location evidence="1">Cytosol</location>
    </subcellularLocation>
</comment>
<feature type="binding site" evidence="11">
    <location>
        <position position="181"/>
    </location>
    <ligand>
        <name>Zn(2+)</name>
        <dbReference type="ChEBI" id="CHEBI:29105"/>
    </ligand>
</feature>
<dbReference type="SMART" id="SM00450">
    <property type="entry name" value="RHOD"/>
    <property type="match status" value="1"/>
</dbReference>
<dbReference type="GO" id="GO:0042292">
    <property type="term" value="F:URM1 activating enzyme activity"/>
    <property type="evidence" value="ECO:0007669"/>
    <property type="project" value="TreeGrafter"/>
</dbReference>
<dbReference type="Pfam" id="PF00899">
    <property type="entry name" value="ThiF"/>
    <property type="match status" value="1"/>
</dbReference>
<dbReference type="HAMAP" id="MF_03049">
    <property type="entry name" value="MOCS3_Uba4"/>
    <property type="match status" value="1"/>
</dbReference>
<keyword evidence="5 11" id="KW-0479">Metal-binding</keyword>
<dbReference type="GO" id="GO:0032447">
    <property type="term" value="P:protein urmylation"/>
    <property type="evidence" value="ECO:0007669"/>
    <property type="project" value="TreeGrafter"/>
</dbReference>
<sequence length="403" mass="44142">METTSFVSGISRKDAGRYSRQLLVNDFGVSGQKGLKNAKVLIVGAGGLGCPTATYLGAAGVGTLGIVDYDEISTDNLHRQVAFKESQVGQLKAQGLAENVKLQNNNVILQVHNVSLDSSNAMDIFKNYDIICDCTDNVATRYLINDVCVLLKLPLVSGSALRWEGQLTVYNYGEDCPCYRCLFPNPPDPTTVTNCNEGGVLGPIVGVIGSMQALEVMKIAGNLPGALSKQLLLYDGRDGKSRVIRLRSRNPNCAVCGENPTVTSPIDYVVFCGAGAHDKTENLQLLEKSDRVDVEEYREIRKIKKPVLLDTRPPVEFEIAHLPEAINVTLDDCRNFKLDDLAERTTVNSANNSEAYVICHRGNDSQRAVLLLRERFGAGFNFKDIVGGYDAWAQKIDDQFPLY</sequence>
<dbReference type="GO" id="GO:0004792">
    <property type="term" value="F:thiosulfate-cyanide sulfurtransferase activity"/>
    <property type="evidence" value="ECO:0007669"/>
    <property type="project" value="TreeGrafter"/>
</dbReference>
<keyword evidence="6 11" id="KW-0547">Nucleotide-binding</keyword>
<feature type="domain" description="Rhodanese" evidence="12">
    <location>
        <begin position="302"/>
        <end position="401"/>
    </location>
</feature>
<dbReference type="Gene3D" id="3.40.250.10">
    <property type="entry name" value="Rhodanese-like domain"/>
    <property type="match status" value="1"/>
</dbReference>
<dbReference type="PANTHER" id="PTHR10953">
    <property type="entry name" value="UBIQUITIN-ACTIVATING ENZYME E1"/>
    <property type="match status" value="1"/>
</dbReference>
<name>A0A8R1DF17_CAEJA</name>
<dbReference type="GO" id="GO:0046872">
    <property type="term" value="F:metal ion binding"/>
    <property type="evidence" value="ECO:0007669"/>
    <property type="project" value="UniProtKB-KW"/>
</dbReference>
<dbReference type="CDD" id="cd00757">
    <property type="entry name" value="ThiF_MoeB_HesA_family"/>
    <property type="match status" value="1"/>
</dbReference>
<feature type="active site" description="Glycyl thioester intermediate; for adenylyltransferase activity" evidence="11">
    <location>
        <position position="195"/>
    </location>
</feature>
<feature type="active site" description="Cysteine persulfide intermediate; for sulfurtransferase activity" evidence="11">
    <location>
        <position position="359"/>
    </location>
</feature>
<evidence type="ECO:0000256" key="10">
    <source>
        <dbReference type="ARBA" id="ARBA00023268"/>
    </source>
</evidence>
<evidence type="ECO:0000256" key="2">
    <source>
        <dbReference type="ARBA" id="ARBA00022490"/>
    </source>
</evidence>
<accession>A0A8R1DF17</accession>
<dbReference type="GO" id="GO:0005524">
    <property type="term" value="F:ATP binding"/>
    <property type="evidence" value="ECO:0007669"/>
    <property type="project" value="UniProtKB-KW"/>
</dbReference>
<evidence type="ECO:0000256" key="8">
    <source>
        <dbReference type="ARBA" id="ARBA00022840"/>
    </source>
</evidence>
<comment type="function">
    <text evidence="11">Plays a central role in 2-thiolation of mcm(5)S(2)U at tRNA wobble positions of cytosolic tRNA(Lys), tRNA(Glu) and tRNA(Gln). Acts by mediating the C-terminal thiocarboxylation of the sulfur carrier URM1. Its N-terminus first activates URM1 as acyl-adenylate (-COAMP), then the persulfide sulfur on the catalytic cysteine is transferred to URM1 to form thiocarboxylation (-COSH) of its C-terminus. The reaction probably involves hydrogen sulfide that is generated from the persulfide intermediate and that acts as nucleophile towards URM1. Subsequently, a transient disulfide bond is formed. Does not use thiosulfate as sulfur donor; NFS1 probably acting as a sulfur donor for thiocarboxylation reactions.</text>
</comment>
<dbReference type="GO" id="GO:0006777">
    <property type="term" value="P:Mo-molybdopterin cofactor biosynthetic process"/>
    <property type="evidence" value="ECO:0007669"/>
    <property type="project" value="UniProtKB-UniRule"/>
</dbReference>